<evidence type="ECO:0000313" key="2">
    <source>
        <dbReference type="EMBL" id="AEF02080.1"/>
    </source>
</evidence>
<dbReference type="AlphaFoldDB" id="F5Z9S5"/>
<name>F5Z9S5_ALTNA</name>
<reference evidence="2 3" key="1">
    <citation type="journal article" date="2011" name="J. Bacteriol.">
        <title>Complete genome sequence of the polycyclic aromatic hydrocarbon-degrading bacterium Alteromonas sp. strain SN2.</title>
        <authorList>
            <person name="Jin H.M."/>
            <person name="Jeong H."/>
            <person name="Moon E.J."/>
            <person name="Math R.K."/>
            <person name="Lee K."/>
            <person name="Kim H.J."/>
            <person name="Jeon C.O."/>
            <person name="Oh T.K."/>
            <person name="Kim J.F."/>
        </authorList>
    </citation>
    <scope>NUCLEOTIDE SEQUENCE [LARGE SCALE GENOMIC DNA]</scope>
    <source>
        <strain evidence="3">JCM 17741 / KACC 18427 / KCTC 11700BP / SN2</strain>
    </source>
</reference>
<keyword evidence="1" id="KW-0732">Signal</keyword>
<dbReference type="EMBL" id="CP002339">
    <property type="protein sequence ID" value="AEF02080.1"/>
    <property type="molecule type" value="Genomic_DNA"/>
</dbReference>
<feature type="chain" id="PRO_5015515058" evidence="1">
    <location>
        <begin position="27"/>
        <end position="181"/>
    </location>
</feature>
<gene>
    <name evidence="2" type="ordered locus">ambt_02630</name>
</gene>
<protein>
    <submittedName>
        <fullName evidence="2">Invasion associated locus B</fullName>
    </submittedName>
</protein>
<proteinExistence type="predicted"/>
<keyword evidence="3" id="KW-1185">Reference proteome</keyword>
<dbReference type="HOGENOM" id="CLU_1486103_0_0_6"/>
<evidence type="ECO:0000256" key="1">
    <source>
        <dbReference type="SAM" id="SignalP"/>
    </source>
</evidence>
<organism evidence="2 3">
    <name type="scientific">Alteromonas naphthalenivorans</name>
    <dbReference type="NCBI Taxonomy" id="715451"/>
    <lineage>
        <taxon>Bacteria</taxon>
        <taxon>Pseudomonadati</taxon>
        <taxon>Pseudomonadota</taxon>
        <taxon>Gammaproteobacteria</taxon>
        <taxon>Alteromonadales</taxon>
        <taxon>Alteromonadaceae</taxon>
        <taxon>Alteromonas/Salinimonas group</taxon>
        <taxon>Alteromonas</taxon>
    </lineage>
</organism>
<dbReference type="InterPro" id="IPR038696">
    <property type="entry name" value="IalB_sf"/>
</dbReference>
<feature type="signal peptide" evidence="1">
    <location>
        <begin position="1"/>
        <end position="26"/>
    </location>
</feature>
<dbReference type="OrthoDB" id="6335000at2"/>
<evidence type="ECO:0000313" key="3">
    <source>
        <dbReference type="Proteomes" id="UP000000683"/>
    </source>
</evidence>
<sequence length="181" mass="20011">MSFILSQTRFATFAAFYLIFSLNPGAQTSSSSTSTSTTPSMSSKSSVSERWSYQCKNKHCFISQVLISRNKEKAGIVGAINIAISSQKLPIVTLRFSNTAAKEYGLGIKIDESKPIRVSIQQCDTKVCETNMVADDTMLAELKNGKRFMVAFMNTEKEQTTLPFSLSGFTQAYEKLLTHSN</sequence>
<dbReference type="KEGG" id="alt:ambt_02630"/>
<dbReference type="Gene3D" id="2.60.40.1880">
    <property type="entry name" value="Invasion associated locus B (IalB) protein"/>
    <property type="match status" value="1"/>
</dbReference>
<dbReference type="eggNOG" id="COG5342">
    <property type="taxonomic scope" value="Bacteria"/>
</dbReference>
<dbReference type="Proteomes" id="UP000000683">
    <property type="component" value="Chromosome"/>
</dbReference>
<dbReference type="RefSeq" id="WP_013783022.1">
    <property type="nucleotide sequence ID" value="NC_015554.1"/>
</dbReference>
<accession>F5Z9S5</accession>
<dbReference type="Pfam" id="PF06776">
    <property type="entry name" value="IalB"/>
    <property type="match status" value="1"/>
</dbReference>
<dbReference type="InterPro" id="IPR010642">
    <property type="entry name" value="Invasion_prot_B"/>
</dbReference>